<feature type="transmembrane region" description="Helical" evidence="1">
    <location>
        <begin position="158"/>
        <end position="178"/>
    </location>
</feature>
<keyword evidence="4" id="KW-1185">Reference proteome</keyword>
<organism evidence="3 4">
    <name type="scientific">Tricholomella constricta</name>
    <dbReference type="NCBI Taxonomy" id="117010"/>
    <lineage>
        <taxon>Eukaryota</taxon>
        <taxon>Fungi</taxon>
        <taxon>Dikarya</taxon>
        <taxon>Basidiomycota</taxon>
        <taxon>Agaricomycotina</taxon>
        <taxon>Agaricomycetes</taxon>
        <taxon>Agaricomycetidae</taxon>
        <taxon>Agaricales</taxon>
        <taxon>Tricholomatineae</taxon>
        <taxon>Lyophyllaceae</taxon>
        <taxon>Tricholomella</taxon>
    </lineage>
</organism>
<feature type="chain" id="PRO_5034485200" description="EXPERA domain-containing protein" evidence="2">
    <location>
        <begin position="22"/>
        <end position="201"/>
    </location>
</feature>
<dbReference type="OrthoDB" id="60858at2759"/>
<dbReference type="AlphaFoldDB" id="A0A8H5HEE2"/>
<comment type="caution">
    <text evidence="3">The sequence shown here is derived from an EMBL/GenBank/DDBJ whole genome shotgun (WGS) entry which is preliminary data.</text>
</comment>
<gene>
    <name evidence="3" type="ORF">D9615_005623</name>
</gene>
<evidence type="ECO:0000313" key="4">
    <source>
        <dbReference type="Proteomes" id="UP000565441"/>
    </source>
</evidence>
<feature type="signal peptide" evidence="2">
    <location>
        <begin position="1"/>
        <end position="21"/>
    </location>
</feature>
<keyword evidence="1" id="KW-1133">Transmembrane helix</keyword>
<dbReference type="EMBL" id="JAACJP010000010">
    <property type="protein sequence ID" value="KAF5381724.1"/>
    <property type="molecule type" value="Genomic_DNA"/>
</dbReference>
<sequence length="201" mass="23034">MAVKTHSWISLWFLLTVPVIAWDVGYCFMRPRSMRGGDWHWLWKPYSLYQDPGPERRTLIDVRVARPSIWQRLYQRSMYDIFHSFASSPSDSQPALLNVIETLLNITYLYFAHVAAWPPATLIGFASANLTLAKTVLYWLQEYYCGFCGIGHNSASTLFIYWIIPNGLWIVVPAIIVARLGKDLAQSLNFAAKASVTKKQK</sequence>
<evidence type="ECO:0000256" key="1">
    <source>
        <dbReference type="SAM" id="Phobius"/>
    </source>
</evidence>
<accession>A0A8H5HEE2</accession>
<dbReference type="PANTHER" id="PTHR37919:SF2">
    <property type="entry name" value="EXPERA DOMAIN-CONTAINING PROTEIN"/>
    <property type="match status" value="1"/>
</dbReference>
<reference evidence="3 4" key="1">
    <citation type="journal article" date="2020" name="ISME J.">
        <title>Uncovering the hidden diversity of litter-decomposition mechanisms in mushroom-forming fungi.</title>
        <authorList>
            <person name="Floudas D."/>
            <person name="Bentzer J."/>
            <person name="Ahren D."/>
            <person name="Johansson T."/>
            <person name="Persson P."/>
            <person name="Tunlid A."/>
        </authorList>
    </citation>
    <scope>NUCLEOTIDE SEQUENCE [LARGE SCALE GENOMIC DNA]</scope>
    <source>
        <strain evidence="3 4">CBS 661.87</strain>
    </source>
</reference>
<dbReference type="PANTHER" id="PTHR37919">
    <property type="entry name" value="PROTEIN CBG05606"/>
    <property type="match status" value="1"/>
</dbReference>
<evidence type="ECO:0000256" key="2">
    <source>
        <dbReference type="SAM" id="SignalP"/>
    </source>
</evidence>
<evidence type="ECO:0008006" key="5">
    <source>
        <dbReference type="Google" id="ProtNLM"/>
    </source>
</evidence>
<name>A0A8H5HEE2_9AGAR</name>
<protein>
    <recommendedName>
        <fullName evidence="5">EXPERA domain-containing protein</fullName>
    </recommendedName>
</protein>
<proteinExistence type="predicted"/>
<keyword evidence="2" id="KW-0732">Signal</keyword>
<keyword evidence="1" id="KW-0812">Transmembrane</keyword>
<keyword evidence="1" id="KW-0472">Membrane</keyword>
<evidence type="ECO:0000313" key="3">
    <source>
        <dbReference type="EMBL" id="KAF5381724.1"/>
    </source>
</evidence>
<dbReference type="Proteomes" id="UP000565441">
    <property type="component" value="Unassembled WGS sequence"/>
</dbReference>